<comment type="caution">
    <text evidence="3">The sequence shown here is derived from an EMBL/GenBank/DDBJ whole genome shotgun (WGS) entry which is preliminary data.</text>
</comment>
<organism evidence="3 4">
    <name type="scientific">Halomonas tibetensis</name>
    <dbReference type="NCBI Taxonomy" id="2259590"/>
    <lineage>
        <taxon>Bacteria</taxon>
        <taxon>Pseudomonadati</taxon>
        <taxon>Pseudomonadota</taxon>
        <taxon>Gammaproteobacteria</taxon>
        <taxon>Oceanospirillales</taxon>
        <taxon>Halomonadaceae</taxon>
        <taxon>Halomonas</taxon>
    </lineage>
</organism>
<sequence length="232" mass="25764">MGSGQGNFQGDGKKVCHVVAQKDLSLEEEQLALWQADRDAWGRDQPVTAWLASHLSLMPVCDARLPTATTDGRHLLFNSAWSAGLDAQTRQFLQAHLAWHCVAGHLRLSRDWERRRWHLACDHEVNALLLLLGIPLPDDAVLFPACIGQPLPAVYDWLDHFPGLERERSLDMTPTSWDTPPVSVTDAAGGSPHPADETILRRWQGRALEVAKRHLGTPNLPSHVAALLVTRQ</sequence>
<accession>A0ABV7B9P0</accession>
<dbReference type="InterPro" id="IPR025154">
    <property type="entry name" value="Put_metallopeptidase_dom"/>
</dbReference>
<proteinExistence type="predicted"/>
<evidence type="ECO:0000256" key="1">
    <source>
        <dbReference type="SAM" id="MobiDB-lite"/>
    </source>
</evidence>
<keyword evidence="4" id="KW-1185">Reference proteome</keyword>
<dbReference type="Proteomes" id="UP001595386">
    <property type="component" value="Unassembled WGS sequence"/>
</dbReference>
<gene>
    <name evidence="3" type="ORF">ACFODV_13035</name>
</gene>
<evidence type="ECO:0000259" key="2">
    <source>
        <dbReference type="Pfam" id="PF13203"/>
    </source>
</evidence>
<protein>
    <recommendedName>
        <fullName evidence="2">Putative metallopeptidase domain-containing protein</fullName>
    </recommendedName>
</protein>
<dbReference type="RefSeq" id="WP_379760138.1">
    <property type="nucleotide sequence ID" value="NZ_JBHRSQ010000017.1"/>
</dbReference>
<reference evidence="4" key="1">
    <citation type="journal article" date="2019" name="Int. J. Syst. Evol. Microbiol.">
        <title>The Global Catalogue of Microorganisms (GCM) 10K type strain sequencing project: providing services to taxonomists for standard genome sequencing and annotation.</title>
        <authorList>
            <consortium name="The Broad Institute Genomics Platform"/>
            <consortium name="The Broad Institute Genome Sequencing Center for Infectious Disease"/>
            <person name="Wu L."/>
            <person name="Ma J."/>
        </authorList>
    </citation>
    <scope>NUCLEOTIDE SEQUENCE [LARGE SCALE GENOMIC DNA]</scope>
    <source>
        <strain evidence="4">KCTC 52660</strain>
    </source>
</reference>
<name>A0ABV7B9P0_9GAMM</name>
<feature type="region of interest" description="Disordered" evidence="1">
    <location>
        <begin position="172"/>
        <end position="196"/>
    </location>
</feature>
<evidence type="ECO:0000313" key="3">
    <source>
        <dbReference type="EMBL" id="MFC2992960.1"/>
    </source>
</evidence>
<dbReference type="Pfam" id="PF13203">
    <property type="entry name" value="DUF2201_N"/>
    <property type="match status" value="1"/>
</dbReference>
<evidence type="ECO:0000313" key="4">
    <source>
        <dbReference type="Proteomes" id="UP001595386"/>
    </source>
</evidence>
<dbReference type="EMBL" id="JBHRSQ010000017">
    <property type="protein sequence ID" value="MFC2992960.1"/>
    <property type="molecule type" value="Genomic_DNA"/>
</dbReference>
<feature type="domain" description="Putative metallopeptidase" evidence="2">
    <location>
        <begin position="42"/>
        <end position="149"/>
    </location>
</feature>